<organism evidence="4 5">
    <name type="scientific">Megalops atlanticus</name>
    <name type="common">Tarpon</name>
    <name type="synonym">Clupea gigantea</name>
    <dbReference type="NCBI Taxonomy" id="7932"/>
    <lineage>
        <taxon>Eukaryota</taxon>
        <taxon>Metazoa</taxon>
        <taxon>Chordata</taxon>
        <taxon>Craniata</taxon>
        <taxon>Vertebrata</taxon>
        <taxon>Euteleostomi</taxon>
        <taxon>Actinopterygii</taxon>
        <taxon>Neopterygii</taxon>
        <taxon>Teleostei</taxon>
        <taxon>Elopiformes</taxon>
        <taxon>Megalopidae</taxon>
        <taxon>Megalops</taxon>
    </lineage>
</organism>
<dbReference type="InterPro" id="IPR008139">
    <property type="entry name" value="SaposinB_dom"/>
</dbReference>
<keyword evidence="2" id="KW-0732">Signal</keyword>
<dbReference type="Gene3D" id="1.10.225.10">
    <property type="entry name" value="Saposin-like"/>
    <property type="match status" value="1"/>
</dbReference>
<feature type="signal peptide" evidence="2">
    <location>
        <begin position="1"/>
        <end position="21"/>
    </location>
</feature>
<dbReference type="AlphaFoldDB" id="A0A9D3PT05"/>
<sequence length="166" mass="18802">MRSKMHLFLAIGYYLIYSAFGKHIPDAGEDSPSLDLDDSAFDIDLNGELHFDPMKLNSTQKIPGVCFICKKVVGYVLHKVHGTPTEREVKDFLHSACRDIHVPHWMCRKIVNGFFGKLVHKIVSLHAARAVCMALHLCWWPLPENTTLEKPAAKLAPPRTIHNHLL</sequence>
<dbReference type="PROSITE" id="PS50015">
    <property type="entry name" value="SAP_B"/>
    <property type="match status" value="1"/>
</dbReference>
<dbReference type="InterPro" id="IPR011001">
    <property type="entry name" value="Saposin-like"/>
</dbReference>
<dbReference type="Proteomes" id="UP001046870">
    <property type="component" value="Chromosome 13"/>
</dbReference>
<dbReference type="InterPro" id="IPR007856">
    <property type="entry name" value="SapB_1"/>
</dbReference>
<keyword evidence="1" id="KW-1015">Disulfide bond</keyword>
<name>A0A9D3PT05_MEGAT</name>
<dbReference type="InterPro" id="IPR038847">
    <property type="entry name" value="Granulysin-like"/>
</dbReference>
<dbReference type="OrthoDB" id="8689668at2759"/>
<comment type="caution">
    <text evidence="4">The sequence shown here is derived from an EMBL/GenBank/DDBJ whole genome shotgun (WGS) entry which is preliminary data.</text>
</comment>
<keyword evidence="5" id="KW-1185">Reference proteome</keyword>
<dbReference type="SMART" id="SM00741">
    <property type="entry name" value="SapB"/>
    <property type="match status" value="1"/>
</dbReference>
<accession>A0A9D3PT05</accession>
<dbReference type="SUPFAM" id="SSF47862">
    <property type="entry name" value="Saposin"/>
    <property type="match status" value="1"/>
</dbReference>
<protein>
    <recommendedName>
        <fullName evidence="3">Saposin B-type domain-containing protein</fullName>
    </recommendedName>
</protein>
<feature type="domain" description="Saposin B-type" evidence="3">
    <location>
        <begin position="62"/>
        <end position="142"/>
    </location>
</feature>
<evidence type="ECO:0000259" key="3">
    <source>
        <dbReference type="PROSITE" id="PS50015"/>
    </source>
</evidence>
<reference evidence="4" key="1">
    <citation type="submission" date="2021-01" db="EMBL/GenBank/DDBJ databases">
        <authorList>
            <person name="Zahm M."/>
            <person name="Roques C."/>
            <person name="Cabau C."/>
            <person name="Klopp C."/>
            <person name="Donnadieu C."/>
            <person name="Jouanno E."/>
            <person name="Lampietro C."/>
            <person name="Louis A."/>
            <person name="Herpin A."/>
            <person name="Echchiki A."/>
            <person name="Berthelot C."/>
            <person name="Parey E."/>
            <person name="Roest-Crollius H."/>
            <person name="Braasch I."/>
            <person name="Postlethwait J."/>
            <person name="Bobe J."/>
            <person name="Montfort J."/>
            <person name="Bouchez O."/>
            <person name="Begum T."/>
            <person name="Mejri S."/>
            <person name="Adams A."/>
            <person name="Chen W.-J."/>
            <person name="Guiguen Y."/>
        </authorList>
    </citation>
    <scope>NUCLEOTIDE SEQUENCE</scope>
    <source>
        <strain evidence="4">YG-15Mar2019-1</strain>
        <tissue evidence="4">Brain</tissue>
    </source>
</reference>
<proteinExistence type="predicted"/>
<evidence type="ECO:0000256" key="2">
    <source>
        <dbReference type="SAM" id="SignalP"/>
    </source>
</evidence>
<dbReference type="PANTHER" id="PTHR15541:SF2">
    <property type="entry name" value="GRANULYSIN"/>
    <property type="match status" value="1"/>
</dbReference>
<evidence type="ECO:0000313" key="5">
    <source>
        <dbReference type="Proteomes" id="UP001046870"/>
    </source>
</evidence>
<evidence type="ECO:0000313" key="4">
    <source>
        <dbReference type="EMBL" id="KAG7465957.1"/>
    </source>
</evidence>
<feature type="chain" id="PRO_5039721710" description="Saposin B-type domain-containing protein" evidence="2">
    <location>
        <begin position="22"/>
        <end position="166"/>
    </location>
</feature>
<dbReference type="GO" id="GO:0042742">
    <property type="term" value="P:defense response to bacterium"/>
    <property type="evidence" value="ECO:0007669"/>
    <property type="project" value="InterPro"/>
</dbReference>
<gene>
    <name evidence="4" type="ORF">MATL_G00159630</name>
</gene>
<evidence type="ECO:0000256" key="1">
    <source>
        <dbReference type="ARBA" id="ARBA00023157"/>
    </source>
</evidence>
<dbReference type="Pfam" id="PF05184">
    <property type="entry name" value="SapB_1"/>
    <property type="match status" value="1"/>
</dbReference>
<dbReference type="EMBL" id="JAFDVH010000013">
    <property type="protein sequence ID" value="KAG7465957.1"/>
    <property type="molecule type" value="Genomic_DNA"/>
</dbReference>
<dbReference type="PANTHER" id="PTHR15541">
    <property type="entry name" value="GRANULYSIN RELATED"/>
    <property type="match status" value="1"/>
</dbReference>
<dbReference type="GO" id="GO:0006629">
    <property type="term" value="P:lipid metabolic process"/>
    <property type="evidence" value="ECO:0007669"/>
    <property type="project" value="InterPro"/>
</dbReference>